<dbReference type="PATRIC" id="fig|1492738.3.peg.1696"/>
<dbReference type="STRING" id="1492738.FEM21_17080"/>
<accession>A0A066WM59</accession>
<dbReference type="OrthoDB" id="1354274at2"/>
<name>A0A066WM59_9FLAO</name>
<dbReference type="AlphaFoldDB" id="A0A066WM59"/>
<dbReference type="Proteomes" id="UP000027064">
    <property type="component" value="Unassembled WGS sequence"/>
</dbReference>
<organism evidence="1 2">
    <name type="scientific">Flavobacterium seoulense</name>
    <dbReference type="NCBI Taxonomy" id="1492738"/>
    <lineage>
        <taxon>Bacteria</taxon>
        <taxon>Pseudomonadati</taxon>
        <taxon>Bacteroidota</taxon>
        <taxon>Flavobacteriia</taxon>
        <taxon>Flavobacteriales</taxon>
        <taxon>Flavobacteriaceae</taxon>
        <taxon>Flavobacterium</taxon>
    </lineage>
</organism>
<proteinExistence type="predicted"/>
<protein>
    <submittedName>
        <fullName evidence="1">Uncharacterized protein</fullName>
    </submittedName>
</protein>
<dbReference type="RefSeq" id="WP_035659506.1">
    <property type="nucleotide sequence ID" value="NZ_JNCA01000016.1"/>
</dbReference>
<keyword evidence="2" id="KW-1185">Reference proteome</keyword>
<comment type="caution">
    <text evidence="1">The sequence shown here is derived from an EMBL/GenBank/DDBJ whole genome shotgun (WGS) entry which is preliminary data.</text>
</comment>
<dbReference type="eggNOG" id="ENOG5033124">
    <property type="taxonomic scope" value="Bacteria"/>
</dbReference>
<dbReference type="EMBL" id="JNCA01000016">
    <property type="protein sequence ID" value="KDN55117.1"/>
    <property type="molecule type" value="Genomic_DNA"/>
</dbReference>
<reference evidence="1 2" key="1">
    <citation type="submission" date="2014-05" db="EMBL/GenBank/DDBJ databases">
        <title>Genome Sequence of Flavobacterium sp. EM1321.</title>
        <authorList>
            <person name="Shin S.-K."/>
            <person name="Yi H."/>
        </authorList>
    </citation>
    <scope>NUCLEOTIDE SEQUENCE [LARGE SCALE GENOMIC DNA]</scope>
    <source>
        <strain evidence="1 2">EM1321</strain>
    </source>
</reference>
<gene>
    <name evidence="1" type="ORF">FEM21_17080</name>
</gene>
<evidence type="ECO:0000313" key="1">
    <source>
        <dbReference type="EMBL" id="KDN55117.1"/>
    </source>
</evidence>
<evidence type="ECO:0000313" key="2">
    <source>
        <dbReference type="Proteomes" id="UP000027064"/>
    </source>
</evidence>
<sequence>MEQIQQIYLNSLGITFYWEKEEGVIPHRVQLIFKEIGLFFTIDELNDFEYLIDESIAKNNCCEGCALKNSNCKFLLKTPIYQLDLSVSIGELKYLKDLVNGTLFRIKMEMYLNGDARN</sequence>